<dbReference type="PROSITE" id="PS50088">
    <property type="entry name" value="ANK_REPEAT"/>
    <property type="match status" value="1"/>
</dbReference>
<evidence type="ECO:0000256" key="2">
    <source>
        <dbReference type="ARBA" id="ARBA00023043"/>
    </source>
</evidence>
<gene>
    <name evidence="4" type="ORF">EgrG_001201800</name>
</gene>
<dbReference type="InterPro" id="IPR036770">
    <property type="entry name" value="Ankyrin_rpt-contain_sf"/>
</dbReference>
<dbReference type="PANTHER" id="PTHR24171">
    <property type="entry name" value="ANKYRIN REPEAT DOMAIN-CONTAINING PROTEIN 39-RELATED"/>
    <property type="match status" value="1"/>
</dbReference>
<dbReference type="OrthoDB" id="7464126at2759"/>
<reference evidence="4" key="2">
    <citation type="submission" date="2014-06" db="EMBL/GenBank/DDBJ databases">
        <authorList>
            <person name="Aslett M."/>
        </authorList>
    </citation>
    <scope>NUCLEOTIDE SEQUENCE</scope>
</reference>
<name>A0A068WWD9_ECHGR</name>
<dbReference type="SMART" id="SM00248">
    <property type="entry name" value="ANK"/>
    <property type="match status" value="3"/>
</dbReference>
<sequence length="231" mass="25442">MDEARENRQNVDDLPAIRADESGMALLRAAGANDVHSVRQLLEKGTNPNMYEKYGRKTPLILAAEFGCFANHALNTPFSGMALLRAAGANDVHSVRQLLEKGVCNNIHPFSFDYLIVALNITPQALKPDYGAFSKVDLVKLLLERGSPVADRSAELNAALREAVLFGRVELVQILLNHGADANHSDDTNSPVIFLSIDSNNVRANPKVRRKVDRKTALSLARSQDTRRFAR</sequence>
<dbReference type="AlphaFoldDB" id="A0A068WWD9"/>
<evidence type="ECO:0000256" key="1">
    <source>
        <dbReference type="ARBA" id="ARBA00022737"/>
    </source>
</evidence>
<reference evidence="4 5" key="1">
    <citation type="journal article" date="2013" name="Nature">
        <title>The genomes of four tapeworm species reveal adaptations to parasitism.</title>
        <authorList>
            <person name="Tsai I.J."/>
            <person name="Zarowiecki M."/>
            <person name="Holroyd N."/>
            <person name="Garciarrubio A."/>
            <person name="Sanchez-Flores A."/>
            <person name="Brooks K.L."/>
            <person name="Tracey A."/>
            <person name="Bobes R.J."/>
            <person name="Fragoso G."/>
            <person name="Sciutto E."/>
            <person name="Aslett M."/>
            <person name="Beasley H."/>
            <person name="Bennett H.M."/>
            <person name="Cai J."/>
            <person name="Camicia F."/>
            <person name="Clark R."/>
            <person name="Cucher M."/>
            <person name="De Silva N."/>
            <person name="Day T.A."/>
            <person name="Deplazes P."/>
            <person name="Estrada K."/>
            <person name="Fernandez C."/>
            <person name="Holland P.W."/>
            <person name="Hou J."/>
            <person name="Hu S."/>
            <person name="Huckvale T."/>
            <person name="Hung S.S."/>
            <person name="Kamenetzky L."/>
            <person name="Keane J.A."/>
            <person name="Kiss F."/>
            <person name="Koziol U."/>
            <person name="Lambert O."/>
            <person name="Liu K."/>
            <person name="Luo X."/>
            <person name="Luo Y."/>
            <person name="Macchiaroli N."/>
            <person name="Nichol S."/>
            <person name="Paps J."/>
            <person name="Parkinson J."/>
            <person name="Pouchkina-Stantcheva N."/>
            <person name="Riddiford N."/>
            <person name="Rosenzvit M."/>
            <person name="Salinas G."/>
            <person name="Wasmuth J.D."/>
            <person name="Zamanian M."/>
            <person name="Zheng Y."/>
            <person name="Cai X."/>
            <person name="Soberon X."/>
            <person name="Olson P.D."/>
            <person name="Laclette J.P."/>
            <person name="Brehm K."/>
            <person name="Berriman M."/>
            <person name="Garciarrubio A."/>
            <person name="Bobes R.J."/>
            <person name="Fragoso G."/>
            <person name="Sanchez-Flores A."/>
            <person name="Estrada K."/>
            <person name="Cevallos M.A."/>
            <person name="Morett E."/>
            <person name="Gonzalez V."/>
            <person name="Portillo T."/>
            <person name="Ochoa-Leyva A."/>
            <person name="Jose M.V."/>
            <person name="Sciutto E."/>
            <person name="Landa A."/>
            <person name="Jimenez L."/>
            <person name="Valdes V."/>
            <person name="Carrero J.C."/>
            <person name="Larralde C."/>
            <person name="Morales-Montor J."/>
            <person name="Limon-Lason J."/>
            <person name="Soberon X."/>
            <person name="Laclette J.P."/>
        </authorList>
    </citation>
    <scope>NUCLEOTIDE SEQUENCE [LARGE SCALE GENOMIC DNA]</scope>
</reference>
<accession>A0A068WWD9</accession>
<dbReference type="SUPFAM" id="SSF48403">
    <property type="entry name" value="Ankyrin repeat"/>
    <property type="match status" value="1"/>
</dbReference>
<evidence type="ECO:0000313" key="5">
    <source>
        <dbReference type="Proteomes" id="UP000492820"/>
    </source>
</evidence>
<dbReference type="InterPro" id="IPR002110">
    <property type="entry name" value="Ankyrin_rpt"/>
</dbReference>
<dbReference type="EMBL" id="LK028605">
    <property type="protein sequence ID" value="CDS24444.1"/>
    <property type="molecule type" value="Genomic_DNA"/>
</dbReference>
<organism evidence="4">
    <name type="scientific">Echinococcus granulosus</name>
    <name type="common">Hydatid tapeworm</name>
    <dbReference type="NCBI Taxonomy" id="6210"/>
    <lineage>
        <taxon>Eukaryota</taxon>
        <taxon>Metazoa</taxon>
        <taxon>Spiralia</taxon>
        <taxon>Lophotrochozoa</taxon>
        <taxon>Platyhelminthes</taxon>
        <taxon>Cestoda</taxon>
        <taxon>Eucestoda</taxon>
        <taxon>Cyclophyllidea</taxon>
        <taxon>Taeniidae</taxon>
        <taxon>Echinococcus</taxon>
        <taxon>Echinococcus granulosus group</taxon>
    </lineage>
</organism>
<keyword evidence="2 3" id="KW-0040">ANK repeat</keyword>
<evidence type="ECO:0000256" key="3">
    <source>
        <dbReference type="PROSITE-ProRule" id="PRU00023"/>
    </source>
</evidence>
<dbReference type="Gene3D" id="1.25.40.20">
    <property type="entry name" value="Ankyrin repeat-containing domain"/>
    <property type="match status" value="2"/>
</dbReference>
<dbReference type="Proteomes" id="UP000492820">
    <property type="component" value="Unassembled WGS sequence"/>
</dbReference>
<evidence type="ECO:0000313" key="6">
    <source>
        <dbReference type="WBParaSite" id="EgrG_001201800"/>
    </source>
</evidence>
<evidence type="ECO:0000313" key="4">
    <source>
        <dbReference type="EMBL" id="CDS24444.1"/>
    </source>
</evidence>
<dbReference type="Pfam" id="PF00023">
    <property type="entry name" value="Ank"/>
    <property type="match status" value="1"/>
</dbReference>
<dbReference type="PROSITE" id="PS50297">
    <property type="entry name" value="ANK_REP_REGION"/>
    <property type="match status" value="1"/>
</dbReference>
<proteinExistence type="predicted"/>
<reference evidence="6" key="3">
    <citation type="submission" date="2020-10" db="UniProtKB">
        <authorList>
            <consortium name="WormBaseParasite"/>
        </authorList>
    </citation>
    <scope>IDENTIFICATION</scope>
</reference>
<feature type="repeat" description="ANK" evidence="3">
    <location>
        <begin position="155"/>
        <end position="187"/>
    </location>
</feature>
<keyword evidence="1" id="KW-0677">Repeat</keyword>
<dbReference type="WBParaSite" id="EgrG_001201800">
    <property type="protein sequence ID" value="EgrG_001201800"/>
    <property type="gene ID" value="EgrG_001201800"/>
</dbReference>
<protein>
    <submittedName>
        <fullName evidence="4 6">Ankyrin domain repeat containing protein</fullName>
    </submittedName>
</protein>